<dbReference type="FunFam" id="1.20.1640.10:FF:000001">
    <property type="entry name" value="Efflux pump membrane transporter"/>
    <property type="match status" value="1"/>
</dbReference>
<name>A0A423NE77_PSEFL</name>
<gene>
    <name evidence="8" type="ORF">BK672_08350</name>
</gene>
<sequence length="1035" mass="112517">MNLSGPFIKRPVATMLLSLAIMLLGGVSFGLLPVAPLPQMDFPVIVVQASLPGASPEVMASTVATPLERSFGAIAGVNTMSSRSSQGSTRVILQFDLDRDINGAAREVQAAINASRNLLPSGMRSMPTYKKVNPSQAPIMVLSLTSDVLEKGQLYDLASTILSQSLSQVQGVGEVQIGGSSLPAVRIELEPQALNQYGVALDDVRKTIADANVRRPKGSVEDGQRLWQIQANDQLEKAKDYESLIIHYADGAALRLKDVAKVSDGVEDRYNSGFFNDDAAVLLVINRQAGANIIETVNEIKAQLPALQAVLPASVKLNLAMDRSPVIKATLHEAEMTLLIAVALVILVVFLFLGNFRASLIPTLAVPVSLVGTFAVMYLYGFSLNNLSLMALILATGLVVDDAIVVLENISRHIDEGVKPMQAAYLGAKEVGFTLLSMNVSLVAVFLSILFMGGIVESLFREFSITLAAAIVVSLVVSLTLTPMLCARWLKPHTPGQENRLQRWSRRTNDWMVGKYASSLDWVLRHRRLTLLSLLITVGVNVALYVVVPKTFMPQQDTGQLIGFVRGDDGLSFSVMQPKMEIFRRAVLKDEAVESVAGFIGGSNGTNNAFMLVRLKPIKERQLNAQKVIERLRKEMPKVPGAQLMLMADQDLQFGGGREQTTSQYSYILQSGDLGELRKWYPKVVTALRALPELTAIDAREGAGAQQVTLIVDRDQAKRLGIDMDMVTSVLNNAYSQRQISTIYDSLNQYQVVMEVNPKYAQDPVTLKQVQVITADGARVPLSTFAHYENSLEDDRVSHEGQFASEDISFDMAEGVTVEQGSAAIERAIAKLGLPEDVIAKMAGTADAFAATQKSQPFMILGALLAVYLVLGVLYESYIHPLTILSTLPSAGVGALLSIYALGGEFSLISLLGLFLLIGVVKKNAILMIDLALQLERHQGLSPLESIRSACLQRLRPILMTTLAAILGALPLLLGRAEGAEMRQPLGLTIIGGLIFSQVLTLYTTPVVYLYLDKLRHRFNKWRGVRTDAALETPL</sequence>
<dbReference type="AlphaFoldDB" id="A0A423NE77"/>
<dbReference type="PANTHER" id="PTHR32063:SF34">
    <property type="entry name" value="MULTIDRUG RESISTANCE PROTEIN MDTC"/>
    <property type="match status" value="1"/>
</dbReference>
<dbReference type="PRINTS" id="PR00702">
    <property type="entry name" value="ACRIFLAVINRP"/>
</dbReference>
<dbReference type="GO" id="GO:0005886">
    <property type="term" value="C:plasma membrane"/>
    <property type="evidence" value="ECO:0007669"/>
    <property type="project" value="UniProtKB-SubCell"/>
</dbReference>
<reference evidence="8 9" key="1">
    <citation type="submission" date="2016-10" db="EMBL/GenBank/DDBJ databases">
        <title>Comparative genome analysis of multiple Pseudomonas spp. focuses on biocontrol and plant growth promoting traits.</title>
        <authorList>
            <person name="Tao X.-Y."/>
            <person name="Taylor C.G."/>
        </authorList>
    </citation>
    <scope>NUCLEOTIDE SEQUENCE [LARGE SCALE GENOMIC DNA]</scope>
    <source>
        <strain evidence="8 9">2F9</strain>
    </source>
</reference>
<evidence type="ECO:0000256" key="7">
    <source>
        <dbReference type="ARBA" id="ARBA00023136"/>
    </source>
</evidence>
<dbReference type="RefSeq" id="WP_007914366.1">
    <property type="nucleotide sequence ID" value="NZ_MOBY01000003.1"/>
</dbReference>
<keyword evidence="2" id="KW-0813">Transport</keyword>
<dbReference type="SUPFAM" id="SSF82714">
    <property type="entry name" value="Multidrug efflux transporter AcrB TolC docking domain, DN and DC subdomains"/>
    <property type="match status" value="2"/>
</dbReference>
<dbReference type="SUPFAM" id="SSF82693">
    <property type="entry name" value="Multidrug efflux transporter AcrB pore domain, PN1, PN2, PC1 and PC2 subdomains"/>
    <property type="match status" value="3"/>
</dbReference>
<dbReference type="Gene3D" id="3.30.2090.10">
    <property type="entry name" value="Multidrug efflux transporter AcrB TolC docking domain, DN and DC subdomains"/>
    <property type="match status" value="2"/>
</dbReference>
<dbReference type="InterPro" id="IPR001036">
    <property type="entry name" value="Acrflvin-R"/>
</dbReference>
<keyword evidence="4" id="KW-0997">Cell inner membrane</keyword>
<evidence type="ECO:0000256" key="5">
    <source>
        <dbReference type="ARBA" id="ARBA00022692"/>
    </source>
</evidence>
<dbReference type="InterPro" id="IPR027463">
    <property type="entry name" value="AcrB_DN_DC_subdom"/>
</dbReference>
<dbReference type="Pfam" id="PF00873">
    <property type="entry name" value="ACR_tran"/>
    <property type="match status" value="1"/>
</dbReference>
<dbReference type="Gene3D" id="3.30.70.1320">
    <property type="entry name" value="Multidrug efflux transporter AcrB pore domain like"/>
    <property type="match status" value="1"/>
</dbReference>
<dbReference type="GO" id="GO:0042910">
    <property type="term" value="F:xenobiotic transmembrane transporter activity"/>
    <property type="evidence" value="ECO:0007669"/>
    <property type="project" value="TreeGrafter"/>
</dbReference>
<dbReference type="EMBL" id="MOBY01000003">
    <property type="protein sequence ID" value="RON96564.1"/>
    <property type="molecule type" value="Genomic_DNA"/>
</dbReference>
<evidence type="ECO:0000313" key="9">
    <source>
        <dbReference type="Proteomes" id="UP000283650"/>
    </source>
</evidence>
<dbReference type="SUPFAM" id="SSF82866">
    <property type="entry name" value="Multidrug efflux transporter AcrB transmembrane domain"/>
    <property type="match status" value="2"/>
</dbReference>
<comment type="subcellular location">
    <subcellularLocation>
        <location evidence="1">Cell inner membrane</location>
        <topology evidence="1">Multi-pass membrane protein</topology>
    </subcellularLocation>
</comment>
<keyword evidence="6" id="KW-1133">Transmembrane helix</keyword>
<proteinExistence type="predicted"/>
<evidence type="ECO:0000313" key="8">
    <source>
        <dbReference type="EMBL" id="RON96564.1"/>
    </source>
</evidence>
<dbReference type="Gene3D" id="3.30.70.1430">
    <property type="entry name" value="Multidrug efflux transporter AcrB pore domain"/>
    <property type="match status" value="2"/>
</dbReference>
<keyword evidence="3" id="KW-1003">Cell membrane</keyword>
<dbReference type="FunFam" id="3.30.70.1430:FF:000001">
    <property type="entry name" value="Efflux pump membrane transporter"/>
    <property type="match status" value="1"/>
</dbReference>
<dbReference type="Proteomes" id="UP000283650">
    <property type="component" value="Unassembled WGS sequence"/>
</dbReference>
<accession>A0A423NE77</accession>
<dbReference type="Gene3D" id="1.20.1640.10">
    <property type="entry name" value="Multidrug efflux transporter AcrB transmembrane domain"/>
    <property type="match status" value="2"/>
</dbReference>
<evidence type="ECO:0000256" key="2">
    <source>
        <dbReference type="ARBA" id="ARBA00022448"/>
    </source>
</evidence>
<evidence type="ECO:0000256" key="6">
    <source>
        <dbReference type="ARBA" id="ARBA00022989"/>
    </source>
</evidence>
<dbReference type="Gene3D" id="3.30.70.1440">
    <property type="entry name" value="Multidrug efflux transporter AcrB pore domain"/>
    <property type="match status" value="1"/>
</dbReference>
<comment type="caution">
    <text evidence="8">The sequence shown here is derived from an EMBL/GenBank/DDBJ whole genome shotgun (WGS) entry which is preliminary data.</text>
</comment>
<evidence type="ECO:0000256" key="4">
    <source>
        <dbReference type="ARBA" id="ARBA00022519"/>
    </source>
</evidence>
<dbReference type="PANTHER" id="PTHR32063">
    <property type="match status" value="1"/>
</dbReference>
<keyword evidence="7" id="KW-0472">Membrane</keyword>
<organism evidence="8 9">
    <name type="scientific">Pseudomonas fluorescens</name>
    <dbReference type="NCBI Taxonomy" id="294"/>
    <lineage>
        <taxon>Bacteria</taxon>
        <taxon>Pseudomonadati</taxon>
        <taxon>Pseudomonadota</taxon>
        <taxon>Gammaproteobacteria</taxon>
        <taxon>Pseudomonadales</taxon>
        <taxon>Pseudomonadaceae</taxon>
        <taxon>Pseudomonas</taxon>
    </lineage>
</organism>
<evidence type="ECO:0000256" key="3">
    <source>
        <dbReference type="ARBA" id="ARBA00022475"/>
    </source>
</evidence>
<keyword evidence="5" id="KW-0812">Transmembrane</keyword>
<evidence type="ECO:0000256" key="1">
    <source>
        <dbReference type="ARBA" id="ARBA00004429"/>
    </source>
</evidence>
<protein>
    <submittedName>
        <fullName evidence="8">Acriflavine resistance protein B</fullName>
    </submittedName>
</protein>